<proteinExistence type="predicted"/>
<evidence type="ECO:0000256" key="1">
    <source>
        <dbReference type="SAM" id="SignalP"/>
    </source>
</evidence>
<dbReference type="Pfam" id="PF12028">
    <property type="entry name" value="DUF3515"/>
    <property type="match status" value="1"/>
</dbReference>
<accession>A0A5M4FI16</accession>
<dbReference type="EMBL" id="SDPQ02000001">
    <property type="protein sequence ID" value="KAA1399869.1"/>
    <property type="molecule type" value="Genomic_DNA"/>
</dbReference>
<evidence type="ECO:0000313" key="3">
    <source>
        <dbReference type="Proteomes" id="UP000380867"/>
    </source>
</evidence>
<dbReference type="AlphaFoldDB" id="A0A5M4FI16"/>
<comment type="caution">
    <text evidence="2">The sequence shown here is derived from an EMBL/GenBank/DDBJ whole genome shotgun (WGS) entry which is preliminary data.</text>
</comment>
<name>A0A5M4FI16_9ACTN</name>
<reference evidence="2" key="1">
    <citation type="submission" date="2019-09" db="EMBL/GenBank/DDBJ databases">
        <authorList>
            <person name="Li J."/>
        </authorList>
    </citation>
    <scope>NUCLEOTIDE SEQUENCE [LARGE SCALE GENOMIC DNA]</scope>
    <source>
        <strain evidence="2">JCM 14732</strain>
    </source>
</reference>
<dbReference type="Proteomes" id="UP000380867">
    <property type="component" value="Unassembled WGS sequence"/>
</dbReference>
<evidence type="ECO:0000313" key="2">
    <source>
        <dbReference type="EMBL" id="KAA1399869.1"/>
    </source>
</evidence>
<feature type="chain" id="PRO_5038708529" evidence="1">
    <location>
        <begin position="19"/>
        <end position="150"/>
    </location>
</feature>
<dbReference type="RefSeq" id="WP_149687982.1">
    <property type="nucleotide sequence ID" value="NZ_SDPQ02000001.1"/>
</dbReference>
<organism evidence="2 3">
    <name type="scientific">Aeromicrobium ginsengisoli</name>
    <dbReference type="NCBI Taxonomy" id="363867"/>
    <lineage>
        <taxon>Bacteria</taxon>
        <taxon>Bacillati</taxon>
        <taxon>Actinomycetota</taxon>
        <taxon>Actinomycetes</taxon>
        <taxon>Propionibacteriales</taxon>
        <taxon>Nocardioidaceae</taxon>
        <taxon>Aeromicrobium</taxon>
    </lineage>
</organism>
<dbReference type="PROSITE" id="PS51257">
    <property type="entry name" value="PROKAR_LIPOPROTEIN"/>
    <property type="match status" value="1"/>
</dbReference>
<gene>
    <name evidence="2" type="ORF">ESP70_003695</name>
</gene>
<dbReference type="OrthoDB" id="3213819at2"/>
<feature type="signal peptide" evidence="1">
    <location>
        <begin position="1"/>
        <end position="18"/>
    </location>
</feature>
<sequence>MGRRLLLATALCAALVTAGCGSELSVDEYPTVRGTEVNCKGLFADRPLKVAGQKNRLVKDENASAWGDPAIILRCGVEKPKDLGPASRCDMVDDVGWFSETTSDGYLFTTIGRDYYVSVEVPDDYAPEADALADLADSVARHDPVKKPCV</sequence>
<protein>
    <submittedName>
        <fullName evidence="2">DUF3515 domain-containing protein</fullName>
    </submittedName>
</protein>
<dbReference type="InterPro" id="IPR021903">
    <property type="entry name" value="DUF3515"/>
</dbReference>
<keyword evidence="1" id="KW-0732">Signal</keyword>
<keyword evidence="3" id="KW-1185">Reference proteome</keyword>